<dbReference type="EMBL" id="ML996710">
    <property type="protein sequence ID" value="KAF2395939.1"/>
    <property type="molecule type" value="Genomic_DNA"/>
</dbReference>
<reference evidence="2" key="1">
    <citation type="journal article" date="2020" name="Stud. Mycol.">
        <title>101 Dothideomycetes genomes: a test case for predicting lifestyles and emergence of pathogens.</title>
        <authorList>
            <person name="Haridas S."/>
            <person name="Albert R."/>
            <person name="Binder M."/>
            <person name="Bloem J."/>
            <person name="Labutti K."/>
            <person name="Salamov A."/>
            <person name="Andreopoulos B."/>
            <person name="Baker S."/>
            <person name="Barry K."/>
            <person name="Bills G."/>
            <person name="Bluhm B."/>
            <person name="Cannon C."/>
            <person name="Castanera R."/>
            <person name="Culley D."/>
            <person name="Daum C."/>
            <person name="Ezra D."/>
            <person name="Gonzalez J."/>
            <person name="Henrissat B."/>
            <person name="Kuo A."/>
            <person name="Liang C."/>
            <person name="Lipzen A."/>
            <person name="Lutzoni F."/>
            <person name="Magnuson J."/>
            <person name="Mondo S."/>
            <person name="Nolan M."/>
            <person name="Ohm R."/>
            <person name="Pangilinan J."/>
            <person name="Park H.-J."/>
            <person name="Ramirez L."/>
            <person name="Alfaro M."/>
            <person name="Sun H."/>
            <person name="Tritt A."/>
            <person name="Yoshinaga Y."/>
            <person name="Zwiers L.-H."/>
            <person name="Turgeon B."/>
            <person name="Goodwin S."/>
            <person name="Spatafora J."/>
            <person name="Crous P."/>
            <person name="Grigoriev I."/>
        </authorList>
    </citation>
    <scope>NUCLEOTIDE SEQUENCE</scope>
    <source>
        <strain evidence="2">CBS 262.69</strain>
    </source>
</reference>
<evidence type="ECO:0000256" key="1">
    <source>
        <dbReference type="SAM" id="MobiDB-lite"/>
    </source>
</evidence>
<protein>
    <submittedName>
        <fullName evidence="2">Uncharacterized protein</fullName>
    </submittedName>
</protein>
<proteinExistence type="predicted"/>
<gene>
    <name evidence="2" type="ORF">EJ06DRAFT_259296</name>
</gene>
<keyword evidence="3" id="KW-1185">Reference proteome</keyword>
<name>A0A6G1HJ98_9PEZI</name>
<sequence>MGVTQGPHSFSQATARLEPQAPTRPSANAGSPVPGKCLPGTGTPTNLRGSPSPVSSLFIAISLVMSRPIAVSSSCHAVP</sequence>
<feature type="region of interest" description="Disordered" evidence="1">
    <location>
        <begin position="1"/>
        <end position="50"/>
    </location>
</feature>
<dbReference type="Proteomes" id="UP000799640">
    <property type="component" value="Unassembled WGS sequence"/>
</dbReference>
<evidence type="ECO:0000313" key="3">
    <source>
        <dbReference type="Proteomes" id="UP000799640"/>
    </source>
</evidence>
<dbReference type="AlphaFoldDB" id="A0A6G1HJ98"/>
<evidence type="ECO:0000313" key="2">
    <source>
        <dbReference type="EMBL" id="KAF2395939.1"/>
    </source>
</evidence>
<feature type="compositionally biased region" description="Polar residues" evidence="1">
    <location>
        <begin position="1"/>
        <end position="14"/>
    </location>
</feature>
<organism evidence="2 3">
    <name type="scientific">Trichodelitschia bisporula</name>
    <dbReference type="NCBI Taxonomy" id="703511"/>
    <lineage>
        <taxon>Eukaryota</taxon>
        <taxon>Fungi</taxon>
        <taxon>Dikarya</taxon>
        <taxon>Ascomycota</taxon>
        <taxon>Pezizomycotina</taxon>
        <taxon>Dothideomycetes</taxon>
        <taxon>Dothideomycetes incertae sedis</taxon>
        <taxon>Phaeotrichales</taxon>
        <taxon>Phaeotrichaceae</taxon>
        <taxon>Trichodelitschia</taxon>
    </lineage>
</organism>
<accession>A0A6G1HJ98</accession>